<comment type="caution">
    <text evidence="3">The sequence shown here is derived from an EMBL/GenBank/DDBJ whole genome shotgun (WGS) entry which is preliminary data.</text>
</comment>
<keyword evidence="2" id="KW-0732">Signal</keyword>
<evidence type="ECO:0000313" key="4">
    <source>
        <dbReference type="Proteomes" id="UP001165060"/>
    </source>
</evidence>
<dbReference type="InterPro" id="IPR053011">
    <property type="entry name" value="SDR_family_member_7"/>
</dbReference>
<dbReference type="PANTHER" id="PTHR44269:SF2">
    <property type="entry name" value="DEHYDROGENASE_REDUCTASE SDR FAMILY MEMBER 7"/>
    <property type="match status" value="1"/>
</dbReference>
<dbReference type="EMBL" id="BRYB01001658">
    <property type="protein sequence ID" value="GMI30471.1"/>
    <property type="molecule type" value="Genomic_DNA"/>
</dbReference>
<dbReference type="InterPro" id="IPR002347">
    <property type="entry name" value="SDR_fam"/>
</dbReference>
<gene>
    <name evidence="3" type="ORF">TeGR_g11467</name>
</gene>
<reference evidence="3 4" key="1">
    <citation type="journal article" date="2023" name="Commun. Biol.">
        <title>Genome analysis of Parmales, the sister group of diatoms, reveals the evolutionary specialization of diatoms from phago-mixotrophs to photoautotrophs.</title>
        <authorList>
            <person name="Ban H."/>
            <person name="Sato S."/>
            <person name="Yoshikawa S."/>
            <person name="Yamada K."/>
            <person name="Nakamura Y."/>
            <person name="Ichinomiya M."/>
            <person name="Sato N."/>
            <person name="Blanc-Mathieu R."/>
            <person name="Endo H."/>
            <person name="Kuwata A."/>
            <person name="Ogata H."/>
        </authorList>
    </citation>
    <scope>NUCLEOTIDE SEQUENCE [LARGE SCALE GENOMIC DNA]</scope>
</reference>
<name>A0ABQ6MPZ7_9STRA</name>
<comment type="similarity">
    <text evidence="1">Belongs to the short-chain dehydrogenases/reductases (SDR) family.</text>
</comment>
<dbReference type="PRINTS" id="PR00081">
    <property type="entry name" value="GDHRDH"/>
</dbReference>
<dbReference type="Gene3D" id="3.40.50.720">
    <property type="entry name" value="NAD(P)-binding Rossmann-like Domain"/>
    <property type="match status" value="1"/>
</dbReference>
<sequence length="329" mass="33319">MRLLPLACLAASSLLLDCSPSLYLYHLLPPPPTPLAGKVAWVTGASSGIGRATSVALAGAGATVLLSGRDVPALEETRELCEAAAGGGAARVLPFDALDLASLRGVAASALALSPSGGVDVLVLNAGRGQRRPASSTAAAERRALMELNYESPALLAQELIAASGYSPAAPGHVVVISSVAAKVPTALSSAYAASKAALSAHFGTLRSELAGSVRVDVVLPGPVATGIARSAFGMEGGGVLEGDGMKMSAPRFAALLLSSIRGPGWLMGETWISVQPALALTALAQYAPRLAEGLGKVVGPMRVEAFETGKDIYTIRTWVDGFLGRGAK</sequence>
<evidence type="ECO:0000256" key="2">
    <source>
        <dbReference type="SAM" id="SignalP"/>
    </source>
</evidence>
<dbReference type="InterPro" id="IPR036291">
    <property type="entry name" value="NAD(P)-bd_dom_sf"/>
</dbReference>
<protein>
    <recommendedName>
        <fullName evidence="5">NAD(P)-binding protein</fullName>
    </recommendedName>
</protein>
<dbReference type="PRINTS" id="PR00080">
    <property type="entry name" value="SDRFAMILY"/>
</dbReference>
<organism evidence="3 4">
    <name type="scientific">Tetraparma gracilis</name>
    <dbReference type="NCBI Taxonomy" id="2962635"/>
    <lineage>
        <taxon>Eukaryota</taxon>
        <taxon>Sar</taxon>
        <taxon>Stramenopiles</taxon>
        <taxon>Ochrophyta</taxon>
        <taxon>Bolidophyceae</taxon>
        <taxon>Parmales</taxon>
        <taxon>Triparmaceae</taxon>
        <taxon>Tetraparma</taxon>
    </lineage>
</organism>
<proteinExistence type="inferred from homology"/>
<keyword evidence="4" id="KW-1185">Reference proteome</keyword>
<evidence type="ECO:0008006" key="5">
    <source>
        <dbReference type="Google" id="ProtNLM"/>
    </source>
</evidence>
<feature type="chain" id="PRO_5046026036" description="NAD(P)-binding protein" evidence="2">
    <location>
        <begin position="19"/>
        <end position="329"/>
    </location>
</feature>
<dbReference type="Pfam" id="PF00106">
    <property type="entry name" value="adh_short"/>
    <property type="match status" value="1"/>
</dbReference>
<evidence type="ECO:0000313" key="3">
    <source>
        <dbReference type="EMBL" id="GMI30471.1"/>
    </source>
</evidence>
<dbReference type="Proteomes" id="UP001165060">
    <property type="component" value="Unassembled WGS sequence"/>
</dbReference>
<dbReference type="SUPFAM" id="SSF51735">
    <property type="entry name" value="NAD(P)-binding Rossmann-fold domains"/>
    <property type="match status" value="1"/>
</dbReference>
<dbReference type="PANTHER" id="PTHR44269">
    <property type="entry name" value="DEHYDROGENASE/REDUCTASE SDR FAMILY MEMBER 7-RELATED"/>
    <property type="match status" value="1"/>
</dbReference>
<accession>A0ABQ6MPZ7</accession>
<feature type="signal peptide" evidence="2">
    <location>
        <begin position="1"/>
        <end position="18"/>
    </location>
</feature>
<evidence type="ECO:0000256" key="1">
    <source>
        <dbReference type="RuleBase" id="RU000363"/>
    </source>
</evidence>